<evidence type="ECO:0000256" key="3">
    <source>
        <dbReference type="ARBA" id="ARBA00022989"/>
    </source>
</evidence>
<evidence type="ECO:0000313" key="8">
    <source>
        <dbReference type="EMBL" id="RPB06676.1"/>
    </source>
</evidence>
<feature type="transmembrane region" description="Helical" evidence="6">
    <location>
        <begin position="85"/>
        <end position="108"/>
    </location>
</feature>
<feature type="domain" description="Rhodopsin" evidence="7">
    <location>
        <begin position="15"/>
        <end position="259"/>
    </location>
</feature>
<dbReference type="OrthoDB" id="3903189at2759"/>
<feature type="transmembrane region" description="Helical" evidence="6">
    <location>
        <begin position="6"/>
        <end position="23"/>
    </location>
</feature>
<reference evidence="8 9" key="1">
    <citation type="journal article" date="2018" name="Nat. Ecol. Evol.">
        <title>Pezizomycetes genomes reveal the molecular basis of ectomycorrhizal truffle lifestyle.</title>
        <authorList>
            <person name="Murat C."/>
            <person name="Payen T."/>
            <person name="Noel B."/>
            <person name="Kuo A."/>
            <person name="Morin E."/>
            <person name="Chen J."/>
            <person name="Kohler A."/>
            <person name="Krizsan K."/>
            <person name="Balestrini R."/>
            <person name="Da Silva C."/>
            <person name="Montanini B."/>
            <person name="Hainaut M."/>
            <person name="Levati E."/>
            <person name="Barry K.W."/>
            <person name="Belfiori B."/>
            <person name="Cichocki N."/>
            <person name="Clum A."/>
            <person name="Dockter R.B."/>
            <person name="Fauchery L."/>
            <person name="Guy J."/>
            <person name="Iotti M."/>
            <person name="Le Tacon F."/>
            <person name="Lindquist E.A."/>
            <person name="Lipzen A."/>
            <person name="Malagnac F."/>
            <person name="Mello A."/>
            <person name="Molinier V."/>
            <person name="Miyauchi S."/>
            <person name="Poulain J."/>
            <person name="Riccioni C."/>
            <person name="Rubini A."/>
            <person name="Sitrit Y."/>
            <person name="Splivallo R."/>
            <person name="Traeger S."/>
            <person name="Wang M."/>
            <person name="Zifcakova L."/>
            <person name="Wipf D."/>
            <person name="Zambonelli A."/>
            <person name="Paolocci F."/>
            <person name="Nowrousian M."/>
            <person name="Ottonello S."/>
            <person name="Baldrian P."/>
            <person name="Spatafora J.W."/>
            <person name="Henrissat B."/>
            <person name="Nagy L.G."/>
            <person name="Aury J.M."/>
            <person name="Wincker P."/>
            <person name="Grigoriev I.V."/>
            <person name="Bonfante P."/>
            <person name="Martin F.M."/>
        </authorList>
    </citation>
    <scope>NUCLEOTIDE SEQUENCE [LARGE SCALE GENOMIC DNA]</scope>
    <source>
        <strain evidence="8 9">CCBAS932</strain>
    </source>
</reference>
<comment type="similarity">
    <text evidence="5">Belongs to the SAT4 family.</text>
</comment>
<dbReference type="InParanoid" id="A0A3N4K822"/>
<evidence type="ECO:0000259" key="7">
    <source>
        <dbReference type="Pfam" id="PF20684"/>
    </source>
</evidence>
<keyword evidence="3 6" id="KW-1133">Transmembrane helix</keyword>
<feature type="transmembrane region" description="Helical" evidence="6">
    <location>
        <begin position="35"/>
        <end position="54"/>
    </location>
</feature>
<gene>
    <name evidence="8" type="ORF">P167DRAFT_465851</name>
</gene>
<evidence type="ECO:0000256" key="6">
    <source>
        <dbReference type="SAM" id="Phobius"/>
    </source>
</evidence>
<dbReference type="InterPro" id="IPR052337">
    <property type="entry name" value="SAT4-like"/>
</dbReference>
<evidence type="ECO:0000256" key="5">
    <source>
        <dbReference type="ARBA" id="ARBA00038359"/>
    </source>
</evidence>
<evidence type="ECO:0000256" key="2">
    <source>
        <dbReference type="ARBA" id="ARBA00022692"/>
    </source>
</evidence>
<dbReference type="PANTHER" id="PTHR33048">
    <property type="entry name" value="PTH11-LIKE INTEGRAL MEMBRANE PROTEIN (AFU_ORTHOLOGUE AFUA_5G11245)"/>
    <property type="match status" value="1"/>
</dbReference>
<name>A0A3N4K822_9PEZI</name>
<feature type="non-terminal residue" evidence="8">
    <location>
        <position position="259"/>
    </location>
</feature>
<feature type="transmembrane region" description="Helical" evidence="6">
    <location>
        <begin position="120"/>
        <end position="141"/>
    </location>
</feature>
<dbReference type="GO" id="GO:0016020">
    <property type="term" value="C:membrane"/>
    <property type="evidence" value="ECO:0007669"/>
    <property type="project" value="UniProtKB-SubCell"/>
</dbReference>
<accession>A0A3N4K822</accession>
<sequence length="259" mass="29727">ESWSYLGTAAIFVFLRTFARWKVVGFRNFKPDDYLMFFALFCFTLESTAAHLVITWGGTNSYLTEAERLALSDDEFWRRTNGSKAFLLGWNSYCGTVWTLKLCMIFFFRRVTIGLERASMIKYAFAATGLTYVIMMLTLYLTCRPYHKQWQVIPDPGKKCWVEYNLYYVISLALNLSTDILIMAIPMPLLLKVKVPMRRKVVLIGMFSAGFFVMIAATLRCIYAFTNTQANGLVIAIWSCREAFVAMIVGNVPMIKPII</sequence>
<feature type="transmembrane region" description="Helical" evidence="6">
    <location>
        <begin position="166"/>
        <end position="189"/>
    </location>
</feature>
<dbReference type="Pfam" id="PF20684">
    <property type="entry name" value="Fung_rhodopsin"/>
    <property type="match status" value="1"/>
</dbReference>
<dbReference type="PANTHER" id="PTHR33048:SF2">
    <property type="entry name" value="SRPK"/>
    <property type="match status" value="1"/>
</dbReference>
<feature type="transmembrane region" description="Helical" evidence="6">
    <location>
        <begin position="201"/>
        <end position="226"/>
    </location>
</feature>
<dbReference type="Proteomes" id="UP000277580">
    <property type="component" value="Unassembled WGS sequence"/>
</dbReference>
<keyword evidence="9" id="KW-1185">Reference proteome</keyword>
<protein>
    <recommendedName>
        <fullName evidence="7">Rhodopsin domain-containing protein</fullName>
    </recommendedName>
</protein>
<dbReference type="EMBL" id="ML119240">
    <property type="protein sequence ID" value="RPB06676.1"/>
    <property type="molecule type" value="Genomic_DNA"/>
</dbReference>
<proteinExistence type="inferred from homology"/>
<comment type="subcellular location">
    <subcellularLocation>
        <location evidence="1">Membrane</location>
        <topology evidence="1">Multi-pass membrane protein</topology>
    </subcellularLocation>
</comment>
<keyword evidence="2 6" id="KW-0812">Transmembrane</keyword>
<evidence type="ECO:0000313" key="9">
    <source>
        <dbReference type="Proteomes" id="UP000277580"/>
    </source>
</evidence>
<evidence type="ECO:0000256" key="4">
    <source>
        <dbReference type="ARBA" id="ARBA00023136"/>
    </source>
</evidence>
<keyword evidence="4 6" id="KW-0472">Membrane</keyword>
<organism evidence="8 9">
    <name type="scientific">Morchella conica CCBAS932</name>
    <dbReference type="NCBI Taxonomy" id="1392247"/>
    <lineage>
        <taxon>Eukaryota</taxon>
        <taxon>Fungi</taxon>
        <taxon>Dikarya</taxon>
        <taxon>Ascomycota</taxon>
        <taxon>Pezizomycotina</taxon>
        <taxon>Pezizomycetes</taxon>
        <taxon>Pezizales</taxon>
        <taxon>Morchellaceae</taxon>
        <taxon>Morchella</taxon>
    </lineage>
</organism>
<dbReference type="InterPro" id="IPR049326">
    <property type="entry name" value="Rhodopsin_dom_fungi"/>
</dbReference>
<evidence type="ECO:0000256" key="1">
    <source>
        <dbReference type="ARBA" id="ARBA00004141"/>
    </source>
</evidence>
<feature type="non-terminal residue" evidence="8">
    <location>
        <position position="1"/>
    </location>
</feature>
<dbReference type="AlphaFoldDB" id="A0A3N4K822"/>